<reference evidence="1 2" key="1">
    <citation type="submission" date="2015-12" db="EMBL/GenBank/DDBJ databases">
        <authorList>
            <person name="Shamseldin A."/>
            <person name="Moawad H."/>
            <person name="Abd El-Rahim W.M."/>
            <person name="Sadowsky M.J."/>
        </authorList>
    </citation>
    <scope>NUCLEOTIDE SEQUENCE [LARGE SCALE GENOMIC DNA]</scope>
    <source>
        <strain evidence="1 2">WF1</strain>
    </source>
</reference>
<sequence>MAAEKAGCIHTNMITEGEHNCATLKEFTWVNTVIGNVKTAMTELITSSAKNTCRATLQNSATDLISASN</sequence>
<dbReference type="EMBL" id="LPUF01000002">
    <property type="protein sequence ID" value="OQK16239.1"/>
    <property type="molecule type" value="Genomic_DNA"/>
</dbReference>
<keyword evidence="2" id="KW-1185">Reference proteome</keyword>
<accession>A0A1V8M3U7</accession>
<comment type="caution">
    <text evidence="1">The sequence shown here is derived from an EMBL/GenBank/DDBJ whole genome shotgun (WGS) entry which is preliminary data.</text>
</comment>
<proteinExistence type="predicted"/>
<dbReference type="AlphaFoldDB" id="A0A1V8M3U7"/>
<protein>
    <submittedName>
        <fullName evidence="1">Uncharacterized protein</fullName>
    </submittedName>
</protein>
<name>A0A1V8M3U7_9GAMM</name>
<evidence type="ECO:0000313" key="2">
    <source>
        <dbReference type="Proteomes" id="UP000191980"/>
    </source>
</evidence>
<dbReference type="Proteomes" id="UP000191980">
    <property type="component" value="Unassembled WGS sequence"/>
</dbReference>
<evidence type="ECO:0000313" key="1">
    <source>
        <dbReference type="EMBL" id="OQK16239.1"/>
    </source>
</evidence>
<gene>
    <name evidence="1" type="ORF">AU255_14175</name>
</gene>
<organism evidence="1 2">
    <name type="scientific">Methyloprofundus sedimenti</name>
    <dbReference type="NCBI Taxonomy" id="1420851"/>
    <lineage>
        <taxon>Bacteria</taxon>
        <taxon>Pseudomonadati</taxon>
        <taxon>Pseudomonadota</taxon>
        <taxon>Gammaproteobacteria</taxon>
        <taxon>Methylococcales</taxon>
        <taxon>Methylococcaceae</taxon>
        <taxon>Methyloprofundus</taxon>
    </lineage>
</organism>